<dbReference type="EMBL" id="CYRY02016445">
    <property type="protein sequence ID" value="VCW90894.1"/>
    <property type="molecule type" value="Genomic_DNA"/>
</dbReference>
<name>A0A9X9LTF8_GULGU</name>
<comment type="caution">
    <text evidence="1">The sequence shown here is derived from an EMBL/GenBank/DDBJ whole genome shotgun (WGS) entry which is preliminary data.</text>
</comment>
<reference evidence="1 2" key="1">
    <citation type="submission" date="2018-10" db="EMBL/GenBank/DDBJ databases">
        <authorList>
            <person name="Ekblom R."/>
            <person name="Jareborg N."/>
        </authorList>
    </citation>
    <scope>NUCLEOTIDE SEQUENCE [LARGE SCALE GENOMIC DNA]</scope>
    <source>
        <tissue evidence="1">Muscle</tissue>
    </source>
</reference>
<accession>A0A9X9LTF8</accession>
<keyword evidence="2" id="KW-1185">Reference proteome</keyword>
<dbReference type="Proteomes" id="UP000269945">
    <property type="component" value="Unassembled WGS sequence"/>
</dbReference>
<proteinExistence type="predicted"/>
<dbReference type="AlphaFoldDB" id="A0A9X9LTF8"/>
<gene>
    <name evidence="1" type="ORF">BN2614_LOCUS1</name>
</gene>
<protein>
    <submittedName>
        <fullName evidence="1">Uncharacterized protein</fullName>
    </submittedName>
</protein>
<feature type="non-terminal residue" evidence="1">
    <location>
        <position position="103"/>
    </location>
</feature>
<sequence>LFPLSAGPHFTLLKDGCGCWRLKEDQIYNAVRSGEEIENTIESLLHVFTKLPASEAAHERISIGPCLKQCVQDTICEYRATLQRTSISQYITGSLLEATTSLG</sequence>
<feature type="non-terminal residue" evidence="1">
    <location>
        <position position="1"/>
    </location>
</feature>
<organism evidence="1 2">
    <name type="scientific">Gulo gulo</name>
    <name type="common">Wolverine</name>
    <name type="synonym">Gluton</name>
    <dbReference type="NCBI Taxonomy" id="48420"/>
    <lineage>
        <taxon>Eukaryota</taxon>
        <taxon>Metazoa</taxon>
        <taxon>Chordata</taxon>
        <taxon>Craniata</taxon>
        <taxon>Vertebrata</taxon>
        <taxon>Euteleostomi</taxon>
        <taxon>Mammalia</taxon>
        <taxon>Eutheria</taxon>
        <taxon>Laurasiatheria</taxon>
        <taxon>Carnivora</taxon>
        <taxon>Caniformia</taxon>
        <taxon>Musteloidea</taxon>
        <taxon>Mustelidae</taxon>
        <taxon>Guloninae</taxon>
        <taxon>Gulo</taxon>
    </lineage>
</organism>
<evidence type="ECO:0000313" key="1">
    <source>
        <dbReference type="EMBL" id="VCW90894.1"/>
    </source>
</evidence>
<evidence type="ECO:0000313" key="2">
    <source>
        <dbReference type="Proteomes" id="UP000269945"/>
    </source>
</evidence>